<accession>A0A9X4JVB3</accession>
<dbReference type="Proteomes" id="UP001154312">
    <property type="component" value="Unassembled WGS sequence"/>
</dbReference>
<sequence length="140" mass="16404">MDTDNRGKATLWHYQDVLQLSVNQWEEALKNPLIFDNNALRMVQFVYNQNNCKSTASEIAEAMSTSNHKIHYNSVCAYNRKVAKALYNKYEIEPPIDENGEKRYWNVIFDGEPEEPQDQQGHFYWKLRPNLVIAFGNLFA</sequence>
<evidence type="ECO:0000313" key="2">
    <source>
        <dbReference type="Proteomes" id="UP001154312"/>
    </source>
</evidence>
<reference evidence="1" key="1">
    <citation type="submission" date="2022-02" db="EMBL/GenBank/DDBJ databases">
        <authorList>
            <person name="Leng L."/>
        </authorList>
    </citation>
    <scope>NUCLEOTIDE SEQUENCE</scope>
    <source>
        <strain evidence="1">JI</strain>
    </source>
</reference>
<evidence type="ECO:0000313" key="1">
    <source>
        <dbReference type="EMBL" id="MDF9407198.1"/>
    </source>
</evidence>
<organism evidence="1 2">
    <name type="scientific">Pelotomaculum isophthalicicum JI</name>
    <dbReference type="NCBI Taxonomy" id="947010"/>
    <lineage>
        <taxon>Bacteria</taxon>
        <taxon>Bacillati</taxon>
        <taxon>Bacillota</taxon>
        <taxon>Clostridia</taxon>
        <taxon>Eubacteriales</taxon>
        <taxon>Desulfotomaculaceae</taxon>
        <taxon>Pelotomaculum</taxon>
    </lineage>
</organism>
<name>A0A9X4JVB3_9FIRM</name>
<comment type="caution">
    <text evidence="1">The sequence shown here is derived from an EMBL/GenBank/DDBJ whole genome shotgun (WGS) entry which is preliminary data.</text>
</comment>
<dbReference type="AlphaFoldDB" id="A0A9X4JVB3"/>
<dbReference type="EMBL" id="JAKOAV010000002">
    <property type="protein sequence ID" value="MDF9407198.1"/>
    <property type="molecule type" value="Genomic_DNA"/>
</dbReference>
<dbReference type="RefSeq" id="WP_277442375.1">
    <property type="nucleotide sequence ID" value="NZ_JAKOAV010000002.1"/>
</dbReference>
<protein>
    <submittedName>
        <fullName evidence="1">Uncharacterized protein</fullName>
    </submittedName>
</protein>
<gene>
    <name evidence="1" type="ORF">L7E55_02310</name>
</gene>
<proteinExistence type="predicted"/>
<keyword evidence="2" id="KW-1185">Reference proteome</keyword>